<gene>
    <name evidence="2" type="ORF">EGW08_002427</name>
</gene>
<name>A0A3S1CDL6_ELYCH</name>
<feature type="transmembrane region" description="Helical" evidence="1">
    <location>
        <begin position="328"/>
        <end position="350"/>
    </location>
</feature>
<feature type="transmembrane region" description="Helical" evidence="1">
    <location>
        <begin position="469"/>
        <end position="495"/>
    </location>
</feature>
<dbReference type="GO" id="GO:0005783">
    <property type="term" value="C:endoplasmic reticulum"/>
    <property type="evidence" value="ECO:0007669"/>
    <property type="project" value="TreeGrafter"/>
</dbReference>
<organism evidence="2 3">
    <name type="scientific">Elysia chlorotica</name>
    <name type="common">Eastern emerald elysia</name>
    <name type="synonym">Sea slug</name>
    <dbReference type="NCBI Taxonomy" id="188477"/>
    <lineage>
        <taxon>Eukaryota</taxon>
        <taxon>Metazoa</taxon>
        <taxon>Spiralia</taxon>
        <taxon>Lophotrochozoa</taxon>
        <taxon>Mollusca</taxon>
        <taxon>Gastropoda</taxon>
        <taxon>Heterobranchia</taxon>
        <taxon>Euthyneura</taxon>
        <taxon>Panpulmonata</taxon>
        <taxon>Sacoglossa</taxon>
        <taxon>Placobranchoidea</taxon>
        <taxon>Plakobranchidae</taxon>
        <taxon>Elysia</taxon>
    </lineage>
</organism>
<keyword evidence="1" id="KW-1133">Transmembrane helix</keyword>
<dbReference type="STRING" id="188477.A0A3S1CDL6"/>
<feature type="transmembrane region" description="Helical" evidence="1">
    <location>
        <begin position="414"/>
        <end position="433"/>
    </location>
</feature>
<evidence type="ECO:0000256" key="1">
    <source>
        <dbReference type="SAM" id="Phobius"/>
    </source>
</evidence>
<evidence type="ECO:0000313" key="2">
    <source>
        <dbReference type="EMBL" id="RUS89815.1"/>
    </source>
</evidence>
<feature type="transmembrane region" description="Helical" evidence="1">
    <location>
        <begin position="371"/>
        <end position="394"/>
    </location>
</feature>
<feature type="transmembrane region" description="Helical" evidence="1">
    <location>
        <begin position="561"/>
        <end position="578"/>
    </location>
</feature>
<dbReference type="InterPro" id="IPR039529">
    <property type="entry name" value="PGAP1/BST1"/>
</dbReference>
<evidence type="ECO:0000313" key="3">
    <source>
        <dbReference type="Proteomes" id="UP000271974"/>
    </source>
</evidence>
<dbReference type="PANTHER" id="PTHR15495">
    <property type="entry name" value="NEGATIVE REGULATOR OF VESICLE FORMATION-RELATED"/>
    <property type="match status" value="1"/>
</dbReference>
<proteinExistence type="predicted"/>
<feature type="transmembrane region" description="Helical" evidence="1">
    <location>
        <begin position="516"/>
        <end position="541"/>
    </location>
</feature>
<dbReference type="OrthoDB" id="348976at2759"/>
<dbReference type="EMBL" id="RQTK01000047">
    <property type="protein sequence ID" value="RUS89815.1"/>
    <property type="molecule type" value="Genomic_DNA"/>
</dbReference>
<dbReference type="PANTHER" id="PTHR15495:SF7">
    <property type="entry name" value="GPI INOSITOL-DEACYLASE"/>
    <property type="match status" value="1"/>
</dbReference>
<dbReference type="Proteomes" id="UP000271974">
    <property type="component" value="Unassembled WGS sequence"/>
</dbReference>
<dbReference type="GO" id="GO:0016020">
    <property type="term" value="C:membrane"/>
    <property type="evidence" value="ECO:0007669"/>
    <property type="project" value="GOC"/>
</dbReference>
<comment type="caution">
    <text evidence="2">The sequence shown here is derived from an EMBL/GenBank/DDBJ whole genome shotgun (WGS) entry which is preliminary data.</text>
</comment>
<reference evidence="2 3" key="1">
    <citation type="submission" date="2019-01" db="EMBL/GenBank/DDBJ databases">
        <title>A draft genome assembly of the solar-powered sea slug Elysia chlorotica.</title>
        <authorList>
            <person name="Cai H."/>
            <person name="Li Q."/>
            <person name="Fang X."/>
            <person name="Li J."/>
            <person name="Curtis N.E."/>
            <person name="Altenburger A."/>
            <person name="Shibata T."/>
            <person name="Feng M."/>
            <person name="Maeda T."/>
            <person name="Schwartz J.A."/>
            <person name="Shigenobu S."/>
            <person name="Lundholm N."/>
            <person name="Nishiyama T."/>
            <person name="Yang H."/>
            <person name="Hasebe M."/>
            <person name="Li S."/>
            <person name="Pierce S.K."/>
            <person name="Wang J."/>
        </authorList>
    </citation>
    <scope>NUCLEOTIDE SEQUENCE [LARGE SCALE GENOMIC DNA]</scope>
    <source>
        <strain evidence="2">EC2010</strain>
        <tissue evidence="2">Whole organism of an adult</tissue>
    </source>
</reference>
<dbReference type="GO" id="GO:0006888">
    <property type="term" value="P:endoplasmic reticulum to Golgi vesicle-mediated transport"/>
    <property type="evidence" value="ECO:0007669"/>
    <property type="project" value="TreeGrafter"/>
</dbReference>
<sequence>MVLLTQKALFDAVDPRTNQISEDADLRMKVFKHHFRSNNALPNYLSHSNDTIKLDPKAKWEIKSDRSWAFMSRKITGNMYFVVPLRVEEGSDSIIVLSNLTNPEWLCYCDIPAGKTSCDTCTSLSAHSRLLTPLYSNTKYARLSFSDFEVTNDTHIVISVPAGQKKVSIISDRYNSDERHLVYHLPSSWDSVISYPISATDGAAMLRIQNQSVFYSLHLSGLAFPSTAYRALVLPLSCRKHSSESYEGSVLRLNVPWSNEETYSFSSYGKMANLMLKLQTPRPPSLAWDWHLDDAVEPHLEMFLHPYCHYQLRLVASAPDSLGQMVRFYGPLVPAYLVAILMLVIAEVLISTGKGQAVTYDPPETIINFSNLHYLIGFVMVLKFLLSFSLLKRLVYTTFGLPLDDFYLLEQEGIYFMFLPALLCACAFAATYLQTSAAFHFLGMLSYVGRLFWCVPESLLAHAKLVQVMLSVTAMSMTFLCGTAGLLLSAGLLILKVLRLLYLTGRRLDSRETHTSLALLFPVTLVVNLQAMLSMGCLVMWLKSETLLTPLSPDPSRIPGLLTSAGVGVLLFFDNLVLSRWSDRLFGWGLRVLAVRAVMYASESLYRLPYLVSLALALLLLSRLTNHLMRPRQVEGKAE</sequence>
<keyword evidence="1" id="KW-0472">Membrane</keyword>
<dbReference type="Pfam" id="PF24660">
    <property type="entry name" value="PGAP1_3rd"/>
    <property type="match status" value="1"/>
</dbReference>
<dbReference type="AlphaFoldDB" id="A0A3S1CDL6"/>
<accession>A0A3S1CDL6</accession>
<feature type="transmembrane region" description="Helical" evidence="1">
    <location>
        <begin position="445"/>
        <end position="463"/>
    </location>
</feature>
<protein>
    <submittedName>
        <fullName evidence="2">Uncharacterized protein</fullName>
    </submittedName>
</protein>
<dbReference type="GO" id="GO:0050185">
    <property type="term" value="F:phosphatidylinositol deacylase activity"/>
    <property type="evidence" value="ECO:0007669"/>
    <property type="project" value="TreeGrafter"/>
</dbReference>
<keyword evidence="3" id="KW-1185">Reference proteome</keyword>
<keyword evidence="1" id="KW-0812">Transmembrane</keyword>
<dbReference type="GO" id="GO:0006505">
    <property type="term" value="P:GPI anchor metabolic process"/>
    <property type="evidence" value="ECO:0007669"/>
    <property type="project" value="TreeGrafter"/>
</dbReference>